<protein>
    <submittedName>
        <fullName evidence="2">Uncharacterized protein</fullName>
    </submittedName>
</protein>
<dbReference type="Proteomes" id="UP001151760">
    <property type="component" value="Unassembled WGS sequence"/>
</dbReference>
<reference evidence="2" key="2">
    <citation type="submission" date="2022-01" db="EMBL/GenBank/DDBJ databases">
        <authorList>
            <person name="Yamashiro T."/>
            <person name="Shiraishi A."/>
            <person name="Satake H."/>
            <person name="Nakayama K."/>
        </authorList>
    </citation>
    <scope>NUCLEOTIDE SEQUENCE</scope>
</reference>
<accession>A0ABQ5DKL4</accession>
<dbReference type="EMBL" id="BQNB010015240">
    <property type="protein sequence ID" value="GJT37634.1"/>
    <property type="molecule type" value="Genomic_DNA"/>
</dbReference>
<keyword evidence="3" id="KW-1185">Reference proteome</keyword>
<comment type="caution">
    <text evidence="2">The sequence shown here is derived from an EMBL/GenBank/DDBJ whole genome shotgun (WGS) entry which is preliminary data.</text>
</comment>
<evidence type="ECO:0000256" key="1">
    <source>
        <dbReference type="SAM" id="MobiDB-lite"/>
    </source>
</evidence>
<sequence>MEMKDSLSLCSNSEEQQMQQIQDKAKESCMVSFQKLHSHLKLLSNNDLKGTRTECGFKCAFATLFGQDVETFTGTMFLNMDQLEKQLDNKEFQGIGSMAAFKVLETQFQMFIKSPDVNNGTKSKEQDTSSRLGNDADVDDAYIKPVYDEEPMAKVQMTAEINVFAT</sequence>
<feature type="region of interest" description="Disordered" evidence="1">
    <location>
        <begin position="115"/>
        <end position="136"/>
    </location>
</feature>
<organism evidence="2 3">
    <name type="scientific">Tanacetum coccineum</name>
    <dbReference type="NCBI Taxonomy" id="301880"/>
    <lineage>
        <taxon>Eukaryota</taxon>
        <taxon>Viridiplantae</taxon>
        <taxon>Streptophyta</taxon>
        <taxon>Embryophyta</taxon>
        <taxon>Tracheophyta</taxon>
        <taxon>Spermatophyta</taxon>
        <taxon>Magnoliopsida</taxon>
        <taxon>eudicotyledons</taxon>
        <taxon>Gunneridae</taxon>
        <taxon>Pentapetalae</taxon>
        <taxon>asterids</taxon>
        <taxon>campanulids</taxon>
        <taxon>Asterales</taxon>
        <taxon>Asteraceae</taxon>
        <taxon>Asteroideae</taxon>
        <taxon>Anthemideae</taxon>
        <taxon>Anthemidinae</taxon>
        <taxon>Tanacetum</taxon>
    </lineage>
</organism>
<evidence type="ECO:0000313" key="3">
    <source>
        <dbReference type="Proteomes" id="UP001151760"/>
    </source>
</evidence>
<name>A0ABQ5DKL4_9ASTR</name>
<evidence type="ECO:0000313" key="2">
    <source>
        <dbReference type="EMBL" id="GJT37634.1"/>
    </source>
</evidence>
<gene>
    <name evidence="2" type="ORF">Tco_0937499</name>
</gene>
<proteinExistence type="predicted"/>
<reference evidence="2" key="1">
    <citation type="journal article" date="2022" name="Int. J. Mol. Sci.">
        <title>Draft Genome of Tanacetum Coccineum: Genomic Comparison of Closely Related Tanacetum-Family Plants.</title>
        <authorList>
            <person name="Yamashiro T."/>
            <person name="Shiraishi A."/>
            <person name="Nakayama K."/>
            <person name="Satake H."/>
        </authorList>
    </citation>
    <scope>NUCLEOTIDE SEQUENCE</scope>
</reference>